<dbReference type="FunFam" id="2.60.120.330:FF:000030">
    <property type="entry name" value="Thymine dioxygenase"/>
    <property type="match status" value="1"/>
</dbReference>
<dbReference type="Proteomes" id="UP000070700">
    <property type="component" value="Unassembled WGS sequence"/>
</dbReference>
<dbReference type="SUPFAM" id="SSF51197">
    <property type="entry name" value="Clavaminate synthase-like"/>
    <property type="match status" value="1"/>
</dbReference>
<evidence type="ECO:0000256" key="1">
    <source>
        <dbReference type="ARBA" id="ARBA00008056"/>
    </source>
</evidence>
<keyword evidence="2" id="KW-0479">Metal-binding</keyword>
<dbReference type="InterPro" id="IPR050231">
    <property type="entry name" value="Iron_ascorbate_oxido_reductase"/>
</dbReference>
<sequence>MAPQTSAVNSDNLFIPLVDFSLFLNGSPAERQAAAQSILDGFQTAGFIYLTSIPISSSTVQKTFATSAKFFSRPQDQKEALGWTTPEANRGYVSHGREKVSILKNKEDVAAAKAAAPDLKESFEIGREGAEGLPNNWPSGDVEADEFKAVMLDFHNQCKALHVEVMRAIAVGMALSQSYFDHFTDVGDNTLRLLHYPEVNKSVFKSNKLQVRAGEHTDYGSITLLFQDMRGGLQVKSPNGNFIDATPIENTVVVNAGDLLARWSNDTIKSTLHRVVEPPAPEEGDVHPARYSIAYFCNPNFDSQIEAIEGTYGGEKGERKYEGINSGDYLVQRLAATY</sequence>
<dbReference type="InterPro" id="IPR044861">
    <property type="entry name" value="IPNS-like_FE2OG_OXY"/>
</dbReference>
<evidence type="ECO:0000256" key="2">
    <source>
        <dbReference type="RuleBase" id="RU003682"/>
    </source>
</evidence>
<evidence type="ECO:0000313" key="4">
    <source>
        <dbReference type="EMBL" id="KUJ21958.1"/>
    </source>
</evidence>
<dbReference type="Gene3D" id="2.60.120.330">
    <property type="entry name" value="B-lactam Antibiotic, Isopenicillin N Synthase, Chain"/>
    <property type="match status" value="1"/>
</dbReference>
<protein>
    <submittedName>
        <fullName evidence="4">Clavaminate synthase-like protein</fullName>
    </submittedName>
</protein>
<keyword evidence="5" id="KW-1185">Reference proteome</keyword>
<dbReference type="InterPro" id="IPR026992">
    <property type="entry name" value="DIOX_N"/>
</dbReference>
<feature type="domain" description="Fe2OG dioxygenase" evidence="3">
    <location>
        <begin position="187"/>
        <end position="299"/>
    </location>
</feature>
<dbReference type="KEGG" id="psco:LY89DRAFT_608609"/>
<accession>A0A194XP47</accession>
<dbReference type="InterPro" id="IPR005123">
    <property type="entry name" value="Oxoglu/Fe-dep_dioxygenase_dom"/>
</dbReference>
<keyword evidence="2" id="KW-0408">Iron</keyword>
<comment type="similarity">
    <text evidence="1 2">Belongs to the iron/ascorbate-dependent oxidoreductase family.</text>
</comment>
<keyword evidence="2" id="KW-0560">Oxidoreductase</keyword>
<dbReference type="AlphaFoldDB" id="A0A194XP47"/>
<dbReference type="GO" id="GO:0046872">
    <property type="term" value="F:metal ion binding"/>
    <property type="evidence" value="ECO:0007669"/>
    <property type="project" value="UniProtKB-KW"/>
</dbReference>
<dbReference type="GO" id="GO:0044283">
    <property type="term" value="P:small molecule biosynthetic process"/>
    <property type="evidence" value="ECO:0007669"/>
    <property type="project" value="UniProtKB-ARBA"/>
</dbReference>
<dbReference type="InterPro" id="IPR027443">
    <property type="entry name" value="IPNS-like_sf"/>
</dbReference>
<organism evidence="4 5">
    <name type="scientific">Mollisia scopiformis</name>
    <name type="common">Conifer needle endophyte fungus</name>
    <name type="synonym">Phialocephala scopiformis</name>
    <dbReference type="NCBI Taxonomy" id="149040"/>
    <lineage>
        <taxon>Eukaryota</taxon>
        <taxon>Fungi</taxon>
        <taxon>Dikarya</taxon>
        <taxon>Ascomycota</taxon>
        <taxon>Pezizomycotina</taxon>
        <taxon>Leotiomycetes</taxon>
        <taxon>Helotiales</taxon>
        <taxon>Mollisiaceae</taxon>
        <taxon>Mollisia</taxon>
    </lineage>
</organism>
<evidence type="ECO:0000259" key="3">
    <source>
        <dbReference type="PROSITE" id="PS51471"/>
    </source>
</evidence>
<dbReference type="PROSITE" id="PS51471">
    <property type="entry name" value="FE2OG_OXY"/>
    <property type="match status" value="1"/>
</dbReference>
<proteinExistence type="inferred from homology"/>
<dbReference type="Pfam" id="PF14226">
    <property type="entry name" value="DIOX_N"/>
    <property type="match status" value="1"/>
</dbReference>
<gene>
    <name evidence="4" type="ORF">LY89DRAFT_608609</name>
</gene>
<dbReference type="Pfam" id="PF03171">
    <property type="entry name" value="2OG-FeII_Oxy"/>
    <property type="match status" value="1"/>
</dbReference>
<reference evidence="4 5" key="1">
    <citation type="submission" date="2015-10" db="EMBL/GenBank/DDBJ databases">
        <title>Full genome of DAOMC 229536 Phialocephala scopiformis, a fungal endophyte of spruce producing the potent anti-insectan compound rugulosin.</title>
        <authorList>
            <consortium name="DOE Joint Genome Institute"/>
            <person name="Walker A.K."/>
            <person name="Frasz S.L."/>
            <person name="Seifert K.A."/>
            <person name="Miller J.D."/>
            <person name="Mondo S.J."/>
            <person name="Labutti K."/>
            <person name="Lipzen A."/>
            <person name="Dockter R."/>
            <person name="Kennedy M."/>
            <person name="Grigoriev I.V."/>
            <person name="Spatafora J.W."/>
        </authorList>
    </citation>
    <scope>NUCLEOTIDE SEQUENCE [LARGE SCALE GENOMIC DNA]</scope>
    <source>
        <strain evidence="4 5">CBS 120377</strain>
    </source>
</reference>
<dbReference type="EMBL" id="KQ947407">
    <property type="protein sequence ID" value="KUJ21958.1"/>
    <property type="molecule type" value="Genomic_DNA"/>
</dbReference>
<dbReference type="PANTHER" id="PTHR47990">
    <property type="entry name" value="2-OXOGLUTARATE (2OG) AND FE(II)-DEPENDENT OXYGENASE SUPERFAMILY PROTEIN-RELATED"/>
    <property type="match status" value="1"/>
</dbReference>
<dbReference type="GO" id="GO:0016491">
    <property type="term" value="F:oxidoreductase activity"/>
    <property type="evidence" value="ECO:0007669"/>
    <property type="project" value="UniProtKB-KW"/>
</dbReference>
<dbReference type="GeneID" id="28820228"/>
<dbReference type="OrthoDB" id="288590at2759"/>
<name>A0A194XP47_MOLSC</name>
<evidence type="ECO:0000313" key="5">
    <source>
        <dbReference type="Proteomes" id="UP000070700"/>
    </source>
</evidence>
<dbReference type="RefSeq" id="XP_018076313.1">
    <property type="nucleotide sequence ID" value="XM_018210502.1"/>
</dbReference>
<dbReference type="InParanoid" id="A0A194XP47"/>